<dbReference type="InterPro" id="IPR008962">
    <property type="entry name" value="PapD-like_sf"/>
</dbReference>
<name>A0A9Q8V4Y5_9GAMM</name>
<gene>
    <name evidence="7" type="ORF">MNY72_05620</name>
</gene>
<dbReference type="SUPFAM" id="SSF49354">
    <property type="entry name" value="PapD-like"/>
    <property type="match status" value="1"/>
</dbReference>
<dbReference type="InterPro" id="IPR013783">
    <property type="entry name" value="Ig-like_fold"/>
</dbReference>
<evidence type="ECO:0000256" key="3">
    <source>
        <dbReference type="ARBA" id="ARBA00022558"/>
    </source>
</evidence>
<dbReference type="Gene3D" id="2.60.40.10">
    <property type="entry name" value="Immunoglobulins"/>
    <property type="match status" value="2"/>
</dbReference>
<dbReference type="Pfam" id="PF00345">
    <property type="entry name" value="PapD_N"/>
    <property type="match status" value="1"/>
</dbReference>
<dbReference type="InterPro" id="IPR016147">
    <property type="entry name" value="Pili_assmbl_chaperone_N"/>
</dbReference>
<accession>A0A9Q8V4Y5</accession>
<dbReference type="GO" id="GO:0071555">
    <property type="term" value="P:cell wall organization"/>
    <property type="evidence" value="ECO:0007669"/>
    <property type="project" value="InterPro"/>
</dbReference>
<dbReference type="InterPro" id="IPR036316">
    <property type="entry name" value="Pili_assmbl_chap_C_dom_sf"/>
</dbReference>
<evidence type="ECO:0000256" key="4">
    <source>
        <dbReference type="ARBA" id="ARBA00022729"/>
    </source>
</evidence>
<evidence type="ECO:0000313" key="7">
    <source>
        <dbReference type="EMBL" id="UNH31774.1"/>
    </source>
</evidence>
<keyword evidence="5" id="KW-0574">Periplasm</keyword>
<dbReference type="Pfam" id="PF02753">
    <property type="entry name" value="PapD_C"/>
    <property type="match status" value="1"/>
</dbReference>
<dbReference type="PRINTS" id="PR00969">
    <property type="entry name" value="CHAPERONPILI"/>
</dbReference>
<organism evidence="7 8">
    <name type="scientific">Moellerella wisconsensis</name>
    <dbReference type="NCBI Taxonomy" id="158849"/>
    <lineage>
        <taxon>Bacteria</taxon>
        <taxon>Pseudomonadati</taxon>
        <taxon>Pseudomonadota</taxon>
        <taxon>Gammaproteobacteria</taxon>
        <taxon>Enterobacterales</taxon>
        <taxon>Morganellaceae</taxon>
        <taxon>Moellerella</taxon>
    </lineage>
</organism>
<dbReference type="AlphaFoldDB" id="A0A9Q8V4Y5"/>
<evidence type="ECO:0000256" key="5">
    <source>
        <dbReference type="ARBA" id="ARBA00022764"/>
    </source>
</evidence>
<dbReference type="InterPro" id="IPR016148">
    <property type="entry name" value="Pili_assmbl_chaperone_C"/>
</dbReference>
<evidence type="ECO:0000256" key="1">
    <source>
        <dbReference type="ARBA" id="ARBA00004418"/>
    </source>
</evidence>
<evidence type="ECO:0000313" key="8">
    <source>
        <dbReference type="Proteomes" id="UP000829116"/>
    </source>
</evidence>
<evidence type="ECO:0000256" key="2">
    <source>
        <dbReference type="ARBA" id="ARBA00007399"/>
    </source>
</evidence>
<dbReference type="PANTHER" id="PTHR30251:SF11">
    <property type="entry name" value="CHAPERONE PROTEIN FIMC-RELATED"/>
    <property type="match status" value="1"/>
</dbReference>
<keyword evidence="6" id="KW-0143">Chaperone</keyword>
<dbReference type="PANTHER" id="PTHR30251">
    <property type="entry name" value="PILUS ASSEMBLY CHAPERONE"/>
    <property type="match status" value="1"/>
</dbReference>
<dbReference type="InterPro" id="IPR050643">
    <property type="entry name" value="Periplasmic_pilus_chap"/>
</dbReference>
<dbReference type="GeneID" id="79716720"/>
<evidence type="ECO:0000256" key="6">
    <source>
        <dbReference type="ARBA" id="ARBA00023186"/>
    </source>
</evidence>
<keyword evidence="4" id="KW-0732">Signal</keyword>
<dbReference type="Proteomes" id="UP000829116">
    <property type="component" value="Chromosome"/>
</dbReference>
<dbReference type="InterPro" id="IPR001829">
    <property type="entry name" value="Pili_assmbl_chaperone_bac"/>
</dbReference>
<proteinExistence type="inferred from homology"/>
<dbReference type="SUPFAM" id="SSF49584">
    <property type="entry name" value="Periplasmic chaperone C-domain"/>
    <property type="match status" value="1"/>
</dbReference>
<protein>
    <submittedName>
        <fullName evidence="7">Molecular chaperone</fullName>
    </submittedName>
</protein>
<reference evidence="7" key="1">
    <citation type="submission" date="2022-03" db="EMBL/GenBank/DDBJ databases">
        <title>ESBL-producing Moellerella wisconsensis and Escherichia marmotae isolated from wild game meat.</title>
        <authorList>
            <person name="Biggel M."/>
        </authorList>
    </citation>
    <scope>NUCLEOTIDE SEQUENCE</scope>
    <source>
        <strain evidence="7">W51</strain>
    </source>
</reference>
<dbReference type="RefSeq" id="WP_047257119.1">
    <property type="nucleotide sequence ID" value="NZ_CAWMFK010000056.1"/>
</dbReference>
<comment type="subcellular location">
    <subcellularLocation>
        <location evidence="1">Periplasm</location>
    </subcellularLocation>
</comment>
<comment type="similarity">
    <text evidence="2">Belongs to the periplasmic pilus chaperone family.</text>
</comment>
<dbReference type="EMBL" id="CP093245">
    <property type="protein sequence ID" value="UNH31774.1"/>
    <property type="molecule type" value="Genomic_DNA"/>
</dbReference>
<sequence length="266" mass="29884">MRLRLFRYAVRLLNWLKVIILLLSSSTYSLAGNVNEYSGITLPSTRIIYSGKETKGITFAVTNNTPTPYLMQSRVTTLPTSLVEEAHDTPSLATSPFIVLPPLVRIESGETTTLRIRLIQNTLPTNKESVFAFQIKTIPSKKKREDNAKEQAHMTLALQNTLKMFYRPEGLPPYKVQNVAQALQFKRQGTQITVTNPTVFYATFADLSVGKSIIGNKALLKMVPPLGQQTYSLPDIEPSGDVRWQLLNEYGIPTEPMTRPLDNQKK</sequence>
<keyword evidence="3" id="KW-1029">Fimbrium biogenesis</keyword>
<dbReference type="GO" id="GO:0030288">
    <property type="term" value="C:outer membrane-bounded periplasmic space"/>
    <property type="evidence" value="ECO:0007669"/>
    <property type="project" value="InterPro"/>
</dbReference>